<sequence>MVENQMGPSCNVIRIQLMASCKWKCDMGAEQGSPRIMWTLPLSVTVTQSSLFESNI</sequence>
<evidence type="ECO:0000313" key="1">
    <source>
        <dbReference type="EMBL" id="KAJ1360629.1"/>
    </source>
</evidence>
<keyword evidence="2" id="KW-1185">Reference proteome</keyword>
<reference evidence="1" key="1">
    <citation type="submission" date="2021-06" db="EMBL/GenBank/DDBJ databases">
        <title>Parelaphostrongylus tenuis whole genome reference sequence.</title>
        <authorList>
            <person name="Garwood T.J."/>
            <person name="Larsen P.A."/>
            <person name="Fountain-Jones N.M."/>
            <person name="Garbe J.R."/>
            <person name="Macchietto M.G."/>
            <person name="Kania S.A."/>
            <person name="Gerhold R.W."/>
            <person name="Richards J.E."/>
            <person name="Wolf T.M."/>
        </authorList>
    </citation>
    <scope>NUCLEOTIDE SEQUENCE</scope>
    <source>
        <strain evidence="1">MNPRO001-30</strain>
        <tissue evidence="1">Meninges</tissue>
    </source>
</reference>
<accession>A0AAD5N8Y5</accession>
<evidence type="ECO:0000313" key="2">
    <source>
        <dbReference type="Proteomes" id="UP001196413"/>
    </source>
</evidence>
<proteinExistence type="predicted"/>
<gene>
    <name evidence="1" type="ORF">KIN20_019654</name>
</gene>
<protein>
    <submittedName>
        <fullName evidence="1">Uncharacterized protein</fullName>
    </submittedName>
</protein>
<dbReference type="Proteomes" id="UP001196413">
    <property type="component" value="Unassembled WGS sequence"/>
</dbReference>
<comment type="caution">
    <text evidence="1">The sequence shown here is derived from an EMBL/GenBank/DDBJ whole genome shotgun (WGS) entry which is preliminary data.</text>
</comment>
<dbReference type="EMBL" id="JAHQIW010003923">
    <property type="protein sequence ID" value="KAJ1360629.1"/>
    <property type="molecule type" value="Genomic_DNA"/>
</dbReference>
<dbReference type="AlphaFoldDB" id="A0AAD5N8Y5"/>
<organism evidence="1 2">
    <name type="scientific">Parelaphostrongylus tenuis</name>
    <name type="common">Meningeal worm</name>
    <dbReference type="NCBI Taxonomy" id="148309"/>
    <lineage>
        <taxon>Eukaryota</taxon>
        <taxon>Metazoa</taxon>
        <taxon>Ecdysozoa</taxon>
        <taxon>Nematoda</taxon>
        <taxon>Chromadorea</taxon>
        <taxon>Rhabditida</taxon>
        <taxon>Rhabditina</taxon>
        <taxon>Rhabditomorpha</taxon>
        <taxon>Strongyloidea</taxon>
        <taxon>Metastrongylidae</taxon>
        <taxon>Parelaphostrongylus</taxon>
    </lineage>
</organism>
<name>A0AAD5N8Y5_PARTN</name>